<proteinExistence type="predicted"/>
<gene>
    <name evidence="3" type="ORF">AAFF_G00307930</name>
</gene>
<dbReference type="Gene3D" id="3.10.100.10">
    <property type="entry name" value="Mannose-Binding Protein A, subunit A"/>
    <property type="match status" value="1"/>
</dbReference>
<sequence>MWLTWNQMVVTFVLASLPTGGRSVGSAGTDFITAFMENVAYFYPGVPVHKLLLSALRDGTQVNVTVGERAFETSYRMNTGQTQEVSLPPWVELNKFKSSNKTVRVSSNLPVTVLSVSRKTRSMDTSVVQPLQNLGKQYHVPSPPAPTDRFYQFIVINTEDANTVTVSQSPRKPTEVTLGPYDTAQFRSALYPESTEVTAKKPVAVLFGHPCSEAEGCSCSLAFEQLAPVSHWGTAFMVPALSVSSTVNQSLLLVASDGTDPESLLPSGAVTEVVTAAPASVSLLRPGLITLIPEEHFSACYLLHTFQGFQNFALVVVKTADREGVQLRDQPLPSVSWTAVDTTHYSVGLVTLGSASSHLLIWHLTSKMAVYMFAGDSEISFGSPALSLKVEPDGSRCRVYHGEVTLVQEQKSWTEAAAHCEAVGSRLASFNSDALLQEVGQELRGAGPSAAWLGLRRSLMSAEWRWLSRERLAVSYWGKGEPNGSLITQCAMMSLEPASMLTWSTAKCCDKWPFICFLPGTDFPFP</sequence>
<dbReference type="Pfam" id="PF17517">
    <property type="entry name" value="IgGFc_binding"/>
    <property type="match status" value="1"/>
</dbReference>
<dbReference type="EMBL" id="JAINUG010000449">
    <property type="protein sequence ID" value="KAJ8371475.1"/>
    <property type="molecule type" value="Genomic_DNA"/>
</dbReference>
<feature type="chain" id="PRO_5042050187" description="C-type lectin domain-containing protein" evidence="1">
    <location>
        <begin position="24"/>
        <end position="526"/>
    </location>
</feature>
<name>A0AAD7R8C3_9TELE</name>
<accession>A0AAD7R8C3</accession>
<dbReference type="PANTHER" id="PTHR46534:SF2">
    <property type="entry name" value="VWFD DOMAIN-CONTAINING PROTEIN"/>
    <property type="match status" value="1"/>
</dbReference>
<dbReference type="InterPro" id="IPR001304">
    <property type="entry name" value="C-type_lectin-like"/>
</dbReference>
<organism evidence="3 4">
    <name type="scientific">Aldrovandia affinis</name>
    <dbReference type="NCBI Taxonomy" id="143900"/>
    <lineage>
        <taxon>Eukaryota</taxon>
        <taxon>Metazoa</taxon>
        <taxon>Chordata</taxon>
        <taxon>Craniata</taxon>
        <taxon>Vertebrata</taxon>
        <taxon>Euteleostomi</taxon>
        <taxon>Actinopterygii</taxon>
        <taxon>Neopterygii</taxon>
        <taxon>Teleostei</taxon>
        <taxon>Notacanthiformes</taxon>
        <taxon>Halosauridae</taxon>
        <taxon>Aldrovandia</taxon>
    </lineage>
</organism>
<protein>
    <recommendedName>
        <fullName evidence="2">C-type lectin domain-containing protein</fullName>
    </recommendedName>
</protein>
<reference evidence="3" key="1">
    <citation type="journal article" date="2023" name="Science">
        <title>Genome structures resolve the early diversification of teleost fishes.</title>
        <authorList>
            <person name="Parey E."/>
            <person name="Louis A."/>
            <person name="Montfort J."/>
            <person name="Bouchez O."/>
            <person name="Roques C."/>
            <person name="Iampietro C."/>
            <person name="Lluch J."/>
            <person name="Castinel A."/>
            <person name="Donnadieu C."/>
            <person name="Desvignes T."/>
            <person name="Floi Bucao C."/>
            <person name="Jouanno E."/>
            <person name="Wen M."/>
            <person name="Mejri S."/>
            <person name="Dirks R."/>
            <person name="Jansen H."/>
            <person name="Henkel C."/>
            <person name="Chen W.J."/>
            <person name="Zahm M."/>
            <person name="Cabau C."/>
            <person name="Klopp C."/>
            <person name="Thompson A.W."/>
            <person name="Robinson-Rechavi M."/>
            <person name="Braasch I."/>
            <person name="Lecointre G."/>
            <person name="Bobe J."/>
            <person name="Postlethwait J.H."/>
            <person name="Berthelot C."/>
            <person name="Roest Crollius H."/>
            <person name="Guiguen Y."/>
        </authorList>
    </citation>
    <scope>NUCLEOTIDE SEQUENCE</scope>
    <source>
        <strain evidence="3">NC1722</strain>
    </source>
</reference>
<dbReference type="InterPro" id="IPR035234">
    <property type="entry name" value="IgGFc-bd_N"/>
</dbReference>
<keyword evidence="4" id="KW-1185">Reference proteome</keyword>
<dbReference type="InterPro" id="IPR016187">
    <property type="entry name" value="CTDL_fold"/>
</dbReference>
<evidence type="ECO:0000256" key="1">
    <source>
        <dbReference type="SAM" id="SignalP"/>
    </source>
</evidence>
<evidence type="ECO:0000259" key="2">
    <source>
        <dbReference type="PROSITE" id="PS50041"/>
    </source>
</evidence>
<feature type="domain" description="C-type lectin" evidence="2">
    <location>
        <begin position="393"/>
        <end position="517"/>
    </location>
</feature>
<dbReference type="SMART" id="SM00034">
    <property type="entry name" value="CLECT"/>
    <property type="match status" value="1"/>
</dbReference>
<comment type="caution">
    <text evidence="3">The sequence shown here is derived from an EMBL/GenBank/DDBJ whole genome shotgun (WGS) entry which is preliminary data.</text>
</comment>
<dbReference type="PROSITE" id="PS50041">
    <property type="entry name" value="C_TYPE_LECTIN_2"/>
    <property type="match status" value="1"/>
</dbReference>
<dbReference type="PANTHER" id="PTHR46534">
    <property type="entry name" value="IGGFC_BINDING DOMAIN-CONTAINING PROTEIN"/>
    <property type="match status" value="1"/>
</dbReference>
<dbReference type="AlphaFoldDB" id="A0AAD7R8C3"/>
<evidence type="ECO:0000313" key="3">
    <source>
        <dbReference type="EMBL" id="KAJ8371475.1"/>
    </source>
</evidence>
<dbReference type="Proteomes" id="UP001221898">
    <property type="component" value="Unassembled WGS sequence"/>
</dbReference>
<dbReference type="InterPro" id="IPR016186">
    <property type="entry name" value="C-type_lectin-like/link_sf"/>
</dbReference>
<evidence type="ECO:0000313" key="4">
    <source>
        <dbReference type="Proteomes" id="UP001221898"/>
    </source>
</evidence>
<keyword evidence="1" id="KW-0732">Signal</keyword>
<dbReference type="CDD" id="cd00037">
    <property type="entry name" value="CLECT"/>
    <property type="match status" value="1"/>
</dbReference>
<feature type="signal peptide" evidence="1">
    <location>
        <begin position="1"/>
        <end position="23"/>
    </location>
</feature>
<dbReference type="SUPFAM" id="SSF56436">
    <property type="entry name" value="C-type lectin-like"/>
    <property type="match status" value="1"/>
</dbReference>
<dbReference type="Pfam" id="PF00059">
    <property type="entry name" value="Lectin_C"/>
    <property type="match status" value="1"/>
</dbReference>